<keyword evidence="1" id="KW-0004">4Fe-4S</keyword>
<dbReference type="InterPro" id="IPR050340">
    <property type="entry name" value="Cytosolic_Fe-S_CAF"/>
</dbReference>
<evidence type="ECO:0000313" key="4">
    <source>
        <dbReference type="EMBL" id="KAL3276362.1"/>
    </source>
</evidence>
<dbReference type="PANTHER" id="PTHR11615">
    <property type="entry name" value="NITRATE, FORMATE, IRON DEHYDROGENASE"/>
    <property type="match status" value="1"/>
</dbReference>
<reference evidence="4 5" key="1">
    <citation type="journal article" date="2021" name="BMC Biol.">
        <title>Horizontally acquired antibacterial genes associated with adaptive radiation of ladybird beetles.</title>
        <authorList>
            <person name="Li H.S."/>
            <person name="Tang X.F."/>
            <person name="Huang Y.H."/>
            <person name="Xu Z.Y."/>
            <person name="Chen M.L."/>
            <person name="Du X.Y."/>
            <person name="Qiu B.Y."/>
            <person name="Chen P.T."/>
            <person name="Zhang W."/>
            <person name="Slipinski A."/>
            <person name="Escalona H.E."/>
            <person name="Waterhouse R.M."/>
            <person name="Zwick A."/>
            <person name="Pang H."/>
        </authorList>
    </citation>
    <scope>NUCLEOTIDE SEQUENCE [LARGE SCALE GENOMIC DNA]</scope>
    <source>
        <strain evidence="4">SYSU2018</strain>
    </source>
</reference>
<dbReference type="GO" id="GO:0051539">
    <property type="term" value="F:4 iron, 4 sulfur cluster binding"/>
    <property type="evidence" value="ECO:0007669"/>
    <property type="project" value="UniProtKB-KW"/>
</dbReference>
<dbReference type="Gene3D" id="3.40.950.10">
    <property type="entry name" value="Fe-only Hydrogenase (Larger Subunit), Chain L, domain 3"/>
    <property type="match status" value="1"/>
</dbReference>
<dbReference type="AlphaFoldDB" id="A0ABD2NCK2"/>
<evidence type="ECO:0000259" key="3">
    <source>
        <dbReference type="SMART" id="SM00902"/>
    </source>
</evidence>
<dbReference type="SMART" id="SM00902">
    <property type="entry name" value="Fe_hyd_SSU"/>
    <property type="match status" value="1"/>
</dbReference>
<dbReference type="Gene3D" id="3.40.50.1780">
    <property type="match status" value="1"/>
</dbReference>
<evidence type="ECO:0000256" key="2">
    <source>
        <dbReference type="ARBA" id="ARBA00023014"/>
    </source>
</evidence>
<keyword evidence="1" id="KW-0408">Iron</keyword>
<sequence>MACPSGCLNGGEQVRSQSNLTAKKLTVELEKYSSLPCKNPSDNEAVKELYEEWLVGSNSEKAANILHTNYHAVEKFTNASNLK</sequence>
<keyword evidence="1" id="KW-0479">Metal-binding</keyword>
<comment type="caution">
    <text evidence="4">The sequence shown here is derived from an EMBL/GenBank/DDBJ whole genome shotgun (WGS) entry which is preliminary data.</text>
</comment>
<accession>A0ABD2NCK2</accession>
<dbReference type="EMBL" id="JABFTP020000103">
    <property type="protein sequence ID" value="KAL3276362.1"/>
    <property type="molecule type" value="Genomic_DNA"/>
</dbReference>
<name>A0ABD2NCK2_9CUCU</name>
<keyword evidence="2" id="KW-0411">Iron-sulfur</keyword>
<evidence type="ECO:0000256" key="1">
    <source>
        <dbReference type="ARBA" id="ARBA00022485"/>
    </source>
</evidence>
<dbReference type="SUPFAM" id="SSF48674">
    <property type="entry name" value="Fe-only hydrogenase smaller subunit"/>
    <property type="match status" value="1"/>
</dbReference>
<organism evidence="4 5">
    <name type="scientific">Cryptolaemus montrouzieri</name>
    <dbReference type="NCBI Taxonomy" id="559131"/>
    <lineage>
        <taxon>Eukaryota</taxon>
        <taxon>Metazoa</taxon>
        <taxon>Ecdysozoa</taxon>
        <taxon>Arthropoda</taxon>
        <taxon>Hexapoda</taxon>
        <taxon>Insecta</taxon>
        <taxon>Pterygota</taxon>
        <taxon>Neoptera</taxon>
        <taxon>Endopterygota</taxon>
        <taxon>Coleoptera</taxon>
        <taxon>Polyphaga</taxon>
        <taxon>Cucujiformia</taxon>
        <taxon>Coccinelloidea</taxon>
        <taxon>Coccinellidae</taxon>
        <taxon>Scymninae</taxon>
        <taxon>Scymnini</taxon>
        <taxon>Cryptolaemus</taxon>
    </lineage>
</organism>
<dbReference type="Pfam" id="PF02256">
    <property type="entry name" value="Fe_hyd_SSU"/>
    <property type="match status" value="1"/>
</dbReference>
<feature type="domain" description="Iron hydrogenase small subunit" evidence="3">
    <location>
        <begin position="19"/>
        <end position="74"/>
    </location>
</feature>
<feature type="non-terminal residue" evidence="4">
    <location>
        <position position="83"/>
    </location>
</feature>
<evidence type="ECO:0000313" key="5">
    <source>
        <dbReference type="Proteomes" id="UP001516400"/>
    </source>
</evidence>
<dbReference type="InterPro" id="IPR008953">
    <property type="entry name" value="Fe_hydrogenase_HydB"/>
</dbReference>
<proteinExistence type="predicted"/>
<dbReference type="Proteomes" id="UP001516400">
    <property type="component" value="Unassembled WGS sequence"/>
</dbReference>
<dbReference type="InterPro" id="IPR003149">
    <property type="entry name" value="Fe_hydrogenase_ssu"/>
</dbReference>
<keyword evidence="5" id="KW-1185">Reference proteome</keyword>
<protein>
    <recommendedName>
        <fullName evidence="3">Iron hydrogenase small subunit domain-containing protein</fullName>
    </recommendedName>
</protein>
<gene>
    <name evidence="4" type="ORF">HHI36_011745</name>
</gene>